<evidence type="ECO:0000313" key="3">
    <source>
        <dbReference type="Proteomes" id="UP000053317"/>
    </source>
</evidence>
<sequence length="486" mass="55119">MSEPETTAAVIPAIIIPYSTDDQPQQLRLDPNDGRNRHGHKSMTTPKKSVTTRPRSKKDALKAIKGKVDYGKAQRLQREGLQGLVTDCSKRLEPFNALPTKLDKPEEALLSFYLFHYPRLQYGFNPALRPHPVHTNFKISLGTPACFHVILARAALTQLNLKTYKSEIEKQSLEEATLRHKVEAIRRVQKLSLEYNRSNTLEMKDHLLASIMSLGNLDRRAGAAASADVHYNAIRRILKSGGGPMNITNPPLRRVSLFFECMYGTGPQSYIWDASDFPRLLADLNVFLKAVWSTANRGRLEDSPDGLPEDRDRKPDLFVEPTSTLYGTLSKLPADIFNLTPHDQLELVWQLTSTLFLASLVVDKIQTISQVRTSMANIHNAVERGPQKLQSSEATTNIMWLLFQGIGSQFSAFHDPEWSSADEREHSQRIVKITGWMFVCKYLSLNMRLKLRIWLLQFLTGSEMTPLETYKPVPPQLSLFDFSYAR</sequence>
<evidence type="ECO:0000313" key="2">
    <source>
        <dbReference type="EMBL" id="KKY26463.1"/>
    </source>
</evidence>
<protein>
    <submittedName>
        <fullName evidence="2">Putative tachykinin family protein</fullName>
    </submittedName>
</protein>
<keyword evidence="3" id="KW-1185">Reference proteome</keyword>
<evidence type="ECO:0000256" key="1">
    <source>
        <dbReference type="SAM" id="MobiDB-lite"/>
    </source>
</evidence>
<reference evidence="2 3" key="2">
    <citation type="submission" date="2015-05" db="EMBL/GenBank/DDBJ databases">
        <authorList>
            <person name="Morales-Cruz A."/>
            <person name="Amrine K.C."/>
            <person name="Cantu D."/>
        </authorList>
    </citation>
    <scope>NUCLEOTIDE SEQUENCE [LARGE SCALE GENOMIC DNA]</scope>
    <source>
        <strain evidence="2">UCRPC4</strain>
    </source>
</reference>
<organism evidence="2 3">
    <name type="scientific">Phaeomoniella chlamydospora</name>
    <name type="common">Phaeoacremonium chlamydosporum</name>
    <dbReference type="NCBI Taxonomy" id="158046"/>
    <lineage>
        <taxon>Eukaryota</taxon>
        <taxon>Fungi</taxon>
        <taxon>Dikarya</taxon>
        <taxon>Ascomycota</taxon>
        <taxon>Pezizomycotina</taxon>
        <taxon>Eurotiomycetes</taxon>
        <taxon>Chaetothyriomycetidae</taxon>
        <taxon>Phaeomoniellales</taxon>
        <taxon>Phaeomoniellaceae</taxon>
        <taxon>Phaeomoniella</taxon>
    </lineage>
</organism>
<dbReference type="PANTHER" id="PTHR37540">
    <property type="entry name" value="TRANSCRIPTION FACTOR (ACR-2), PUTATIVE-RELATED-RELATED"/>
    <property type="match status" value="1"/>
</dbReference>
<gene>
    <name evidence="2" type="ORF">UCRPC4_g01482</name>
</gene>
<dbReference type="Pfam" id="PF11951">
    <property type="entry name" value="Fungal_trans_2"/>
    <property type="match status" value="1"/>
</dbReference>
<dbReference type="InterPro" id="IPR021858">
    <property type="entry name" value="Fun_TF"/>
</dbReference>
<name>A0A0G2GT42_PHACM</name>
<dbReference type="PANTHER" id="PTHR37540:SF5">
    <property type="entry name" value="TRANSCRIPTION FACTOR DOMAIN-CONTAINING PROTEIN"/>
    <property type="match status" value="1"/>
</dbReference>
<comment type="caution">
    <text evidence="2">The sequence shown here is derived from an EMBL/GenBank/DDBJ whole genome shotgun (WGS) entry which is preliminary data.</text>
</comment>
<dbReference type="OrthoDB" id="4464164at2759"/>
<dbReference type="AlphaFoldDB" id="A0A0G2GT42"/>
<reference evidence="2 3" key="1">
    <citation type="submission" date="2015-05" db="EMBL/GenBank/DDBJ databases">
        <title>Distinctive expansion of gene families associated with plant cell wall degradation and secondary metabolism in the genomes of grapevine trunk pathogens.</title>
        <authorList>
            <person name="Lawrence D.P."/>
            <person name="Travadon R."/>
            <person name="Rolshausen P.E."/>
            <person name="Baumgartner K."/>
        </authorList>
    </citation>
    <scope>NUCLEOTIDE SEQUENCE [LARGE SCALE GENOMIC DNA]</scope>
    <source>
        <strain evidence="2">UCRPC4</strain>
    </source>
</reference>
<feature type="region of interest" description="Disordered" evidence="1">
    <location>
        <begin position="21"/>
        <end position="58"/>
    </location>
</feature>
<dbReference type="Proteomes" id="UP000053317">
    <property type="component" value="Unassembled WGS sequence"/>
</dbReference>
<proteinExistence type="predicted"/>
<feature type="compositionally biased region" description="Polar residues" evidence="1">
    <location>
        <begin position="42"/>
        <end position="53"/>
    </location>
</feature>
<dbReference type="EMBL" id="LCWF01000035">
    <property type="protein sequence ID" value="KKY26463.1"/>
    <property type="molecule type" value="Genomic_DNA"/>
</dbReference>
<accession>A0A0G2GT42</accession>